<keyword evidence="4" id="KW-0788">Thiol protease</keyword>
<dbReference type="InterPro" id="IPR038765">
    <property type="entry name" value="Papain-like_cys_pep_sf"/>
</dbReference>
<keyword evidence="5" id="KW-1015">Disulfide bond</keyword>
<dbReference type="InterPro" id="IPR013128">
    <property type="entry name" value="Peptidase_C1A"/>
</dbReference>
<feature type="compositionally biased region" description="Basic and acidic residues" evidence="6">
    <location>
        <begin position="134"/>
        <end position="149"/>
    </location>
</feature>
<evidence type="ECO:0000256" key="4">
    <source>
        <dbReference type="ARBA" id="ARBA00022807"/>
    </source>
</evidence>
<reference evidence="8 9" key="2">
    <citation type="journal article" date="2017" name="Front. Plant Sci.">
        <title>Gene Classification and Mining of Molecular Markers Useful in Red Clover (Trifolium pratense) Breeding.</title>
        <authorList>
            <person name="Istvanek J."/>
            <person name="Dluhosova J."/>
            <person name="Dluhos P."/>
            <person name="Patkova L."/>
            <person name="Nedelnik J."/>
            <person name="Repkova J."/>
        </authorList>
    </citation>
    <scope>NUCLEOTIDE SEQUENCE [LARGE SCALE GENOMIC DNA]</scope>
    <source>
        <strain evidence="9">cv. Tatra</strain>
        <tissue evidence="8">Young leaves</tissue>
    </source>
</reference>
<dbReference type="GO" id="GO:0006508">
    <property type="term" value="P:proteolysis"/>
    <property type="evidence" value="ECO:0007669"/>
    <property type="project" value="UniProtKB-KW"/>
</dbReference>
<feature type="region of interest" description="Disordered" evidence="6">
    <location>
        <begin position="124"/>
        <end position="149"/>
    </location>
</feature>
<evidence type="ECO:0000313" key="9">
    <source>
        <dbReference type="Proteomes" id="UP000236291"/>
    </source>
</evidence>
<dbReference type="Proteomes" id="UP000236291">
    <property type="component" value="Unassembled WGS sequence"/>
</dbReference>
<dbReference type="InterPro" id="IPR039417">
    <property type="entry name" value="Peptidase_C1A_papain-like"/>
</dbReference>
<keyword evidence="2" id="KW-0645">Protease</keyword>
<comment type="similarity">
    <text evidence="1">Belongs to the peptidase C1 family.</text>
</comment>
<evidence type="ECO:0000256" key="2">
    <source>
        <dbReference type="ARBA" id="ARBA00022670"/>
    </source>
</evidence>
<comment type="caution">
    <text evidence="8">The sequence shown here is derived from an EMBL/GenBank/DDBJ whole genome shotgun (WGS) entry which is preliminary data.</text>
</comment>
<evidence type="ECO:0000256" key="1">
    <source>
        <dbReference type="ARBA" id="ARBA00008455"/>
    </source>
</evidence>
<dbReference type="PANTHER" id="PTHR12411">
    <property type="entry name" value="CYSTEINE PROTEASE FAMILY C1-RELATED"/>
    <property type="match status" value="1"/>
</dbReference>
<protein>
    <submittedName>
        <fullName evidence="8">Cysteine proteinase rd21a-like protein</fullName>
    </submittedName>
</protein>
<dbReference type="InterPro" id="IPR025661">
    <property type="entry name" value="Pept_asp_AS"/>
</dbReference>
<evidence type="ECO:0000256" key="5">
    <source>
        <dbReference type="ARBA" id="ARBA00023157"/>
    </source>
</evidence>
<evidence type="ECO:0000256" key="3">
    <source>
        <dbReference type="ARBA" id="ARBA00022801"/>
    </source>
</evidence>
<evidence type="ECO:0000256" key="6">
    <source>
        <dbReference type="SAM" id="MobiDB-lite"/>
    </source>
</evidence>
<feature type="non-terminal residue" evidence="8">
    <location>
        <position position="1"/>
    </location>
</feature>
<proteinExistence type="inferred from homology"/>
<name>A0A2K3M575_TRIPR</name>
<keyword evidence="3" id="KW-0378">Hydrolase</keyword>
<evidence type="ECO:0000259" key="7">
    <source>
        <dbReference type="SMART" id="SM00645"/>
    </source>
</evidence>
<dbReference type="Pfam" id="PF00112">
    <property type="entry name" value="Peptidase_C1"/>
    <property type="match status" value="1"/>
</dbReference>
<dbReference type="GO" id="GO:0008234">
    <property type="term" value="F:cysteine-type peptidase activity"/>
    <property type="evidence" value="ECO:0007669"/>
    <property type="project" value="UniProtKB-KW"/>
</dbReference>
<dbReference type="PROSITE" id="PS00639">
    <property type="entry name" value="THIOL_PROTEASE_HIS"/>
    <property type="match status" value="1"/>
</dbReference>
<dbReference type="InterPro" id="IPR025660">
    <property type="entry name" value="Pept_his_AS"/>
</dbReference>
<dbReference type="PROSITE" id="PS00640">
    <property type="entry name" value="THIOL_PROTEASE_ASN"/>
    <property type="match status" value="1"/>
</dbReference>
<accession>A0A2K3M575</accession>
<dbReference type="CDD" id="cd02248">
    <property type="entry name" value="Peptidase_C1A"/>
    <property type="match status" value="1"/>
</dbReference>
<dbReference type="SUPFAM" id="SSF54001">
    <property type="entry name" value="Cysteine proteinases"/>
    <property type="match status" value="1"/>
</dbReference>
<gene>
    <name evidence="8" type="ORF">L195_g042016</name>
</gene>
<dbReference type="EMBL" id="ASHM01049959">
    <property type="protein sequence ID" value="PNX85942.1"/>
    <property type="molecule type" value="Genomic_DNA"/>
</dbReference>
<dbReference type="Gene3D" id="3.90.70.10">
    <property type="entry name" value="Cysteine proteinases"/>
    <property type="match status" value="1"/>
</dbReference>
<sequence length="149" mass="16348">VQPVSVGICGSARAFQLYSKGIFTGPCSTSLDHAVLIVGYGSENGVDYWIVKNSWGKGWGINGYIHMLRNTDNSAGLCGINMLASYPTKTSPNPPVPPPPDKRSCCPQDYPVCDTRRGQCLKRIANGTTTTMPSDKEDTFHQKRDWRSH</sequence>
<dbReference type="SMART" id="SM00645">
    <property type="entry name" value="Pept_C1"/>
    <property type="match status" value="1"/>
</dbReference>
<dbReference type="STRING" id="57577.A0A2K3M575"/>
<evidence type="ECO:0000313" key="8">
    <source>
        <dbReference type="EMBL" id="PNX85942.1"/>
    </source>
</evidence>
<organism evidence="8 9">
    <name type="scientific">Trifolium pratense</name>
    <name type="common">Red clover</name>
    <dbReference type="NCBI Taxonomy" id="57577"/>
    <lineage>
        <taxon>Eukaryota</taxon>
        <taxon>Viridiplantae</taxon>
        <taxon>Streptophyta</taxon>
        <taxon>Embryophyta</taxon>
        <taxon>Tracheophyta</taxon>
        <taxon>Spermatophyta</taxon>
        <taxon>Magnoliopsida</taxon>
        <taxon>eudicotyledons</taxon>
        <taxon>Gunneridae</taxon>
        <taxon>Pentapetalae</taxon>
        <taxon>rosids</taxon>
        <taxon>fabids</taxon>
        <taxon>Fabales</taxon>
        <taxon>Fabaceae</taxon>
        <taxon>Papilionoideae</taxon>
        <taxon>50 kb inversion clade</taxon>
        <taxon>NPAAA clade</taxon>
        <taxon>Hologalegina</taxon>
        <taxon>IRL clade</taxon>
        <taxon>Trifolieae</taxon>
        <taxon>Trifolium</taxon>
    </lineage>
</organism>
<reference evidence="8 9" key="1">
    <citation type="journal article" date="2014" name="Am. J. Bot.">
        <title>Genome assembly and annotation for red clover (Trifolium pratense; Fabaceae).</title>
        <authorList>
            <person name="Istvanek J."/>
            <person name="Jaros M."/>
            <person name="Krenek A."/>
            <person name="Repkova J."/>
        </authorList>
    </citation>
    <scope>NUCLEOTIDE SEQUENCE [LARGE SCALE GENOMIC DNA]</scope>
    <source>
        <strain evidence="9">cv. Tatra</strain>
        <tissue evidence="8">Young leaves</tissue>
    </source>
</reference>
<dbReference type="InterPro" id="IPR000668">
    <property type="entry name" value="Peptidase_C1A_C"/>
</dbReference>
<dbReference type="AlphaFoldDB" id="A0A2K3M575"/>
<feature type="domain" description="Peptidase C1A papain C-terminal" evidence="7">
    <location>
        <begin position="1"/>
        <end position="88"/>
    </location>
</feature>